<organism evidence="15 16">
    <name type="scientific">Neotoma lepida</name>
    <name type="common">Desert woodrat</name>
    <dbReference type="NCBI Taxonomy" id="56216"/>
    <lineage>
        <taxon>Eukaryota</taxon>
        <taxon>Metazoa</taxon>
        <taxon>Chordata</taxon>
        <taxon>Craniata</taxon>
        <taxon>Vertebrata</taxon>
        <taxon>Euteleostomi</taxon>
        <taxon>Mammalia</taxon>
        <taxon>Eutheria</taxon>
        <taxon>Euarchontoglires</taxon>
        <taxon>Glires</taxon>
        <taxon>Rodentia</taxon>
        <taxon>Myomorpha</taxon>
        <taxon>Muroidea</taxon>
        <taxon>Cricetidae</taxon>
        <taxon>Neotominae</taxon>
        <taxon>Neotoma</taxon>
    </lineage>
</organism>
<dbReference type="EMBL" id="LZPO01097199">
    <property type="protein sequence ID" value="OBS64425.1"/>
    <property type="molecule type" value="Genomic_DNA"/>
</dbReference>
<evidence type="ECO:0000256" key="2">
    <source>
        <dbReference type="ARBA" id="ARBA00004323"/>
    </source>
</evidence>
<evidence type="ECO:0000256" key="13">
    <source>
        <dbReference type="ARBA" id="ARBA00048460"/>
    </source>
</evidence>
<evidence type="ECO:0000256" key="1">
    <source>
        <dbReference type="ARBA" id="ARBA00003886"/>
    </source>
</evidence>
<dbReference type="PANTHER" id="PTHR12788:SF6">
    <property type="entry name" value="PROTEIN-TYROSINE SULFOTRANSFERASE 2"/>
    <property type="match status" value="1"/>
</dbReference>
<keyword evidence="9" id="KW-0472">Membrane</keyword>
<evidence type="ECO:0000256" key="12">
    <source>
        <dbReference type="ARBA" id="ARBA00046649"/>
    </source>
</evidence>
<protein>
    <recommendedName>
        <fullName evidence="14">Protein-tyrosine sulfotransferase</fullName>
        <ecNumber evidence="14">2.8.2.20</ecNumber>
    </recommendedName>
</protein>
<proteinExistence type="inferred from homology"/>
<name>A0A1A6GF81_NEOLE</name>
<accession>A0A1A6GF81</accession>
<evidence type="ECO:0000256" key="11">
    <source>
        <dbReference type="ARBA" id="ARBA00023180"/>
    </source>
</evidence>
<evidence type="ECO:0000313" key="16">
    <source>
        <dbReference type="Proteomes" id="UP000092124"/>
    </source>
</evidence>
<keyword evidence="5" id="KW-0812">Transmembrane</keyword>
<dbReference type="OrthoDB" id="545675at2759"/>
<reference evidence="15 16" key="1">
    <citation type="submission" date="2016-06" db="EMBL/GenBank/DDBJ databases">
        <title>The Draft Genome Sequence and Annotation of the Desert Woodrat Neotoma lepida.</title>
        <authorList>
            <person name="Campbell M."/>
            <person name="Oakeson K.F."/>
            <person name="Yandell M."/>
            <person name="Halpert J.R."/>
            <person name="Dearing D."/>
        </authorList>
    </citation>
    <scope>NUCLEOTIDE SEQUENCE [LARGE SCALE GENOMIC DNA]</scope>
    <source>
        <strain evidence="15">417</strain>
        <tissue evidence="15">Liver</tissue>
    </source>
</reference>
<feature type="non-terminal residue" evidence="15">
    <location>
        <position position="191"/>
    </location>
</feature>
<comment type="caution">
    <text evidence="15">The sequence shown here is derived from an EMBL/GenBank/DDBJ whole genome shotgun (WGS) entry which is preliminary data.</text>
</comment>
<evidence type="ECO:0000256" key="5">
    <source>
        <dbReference type="ARBA" id="ARBA00022692"/>
    </source>
</evidence>
<dbReference type="InterPro" id="IPR027417">
    <property type="entry name" value="P-loop_NTPase"/>
</dbReference>
<keyword evidence="4 14" id="KW-0808">Transferase</keyword>
<comment type="subcellular location">
    <subcellularLocation>
        <location evidence="2">Golgi apparatus membrane</location>
        <topology evidence="2">Single-pass type II membrane protein</topology>
    </subcellularLocation>
</comment>
<keyword evidence="7" id="KW-1133">Transmembrane helix</keyword>
<keyword evidence="16" id="KW-1185">Reference proteome</keyword>
<evidence type="ECO:0000256" key="6">
    <source>
        <dbReference type="ARBA" id="ARBA00022968"/>
    </source>
</evidence>
<dbReference type="InterPro" id="IPR026634">
    <property type="entry name" value="TPST-like"/>
</dbReference>
<evidence type="ECO:0000256" key="7">
    <source>
        <dbReference type="ARBA" id="ARBA00022989"/>
    </source>
</evidence>
<dbReference type="EC" id="2.8.2.20" evidence="14"/>
<keyword evidence="6" id="KW-0735">Signal-anchor</keyword>
<dbReference type="GO" id="GO:0008476">
    <property type="term" value="F:protein-tyrosine sulfotransferase activity"/>
    <property type="evidence" value="ECO:0007669"/>
    <property type="project" value="UniProtKB-EC"/>
</dbReference>
<comment type="subunit">
    <text evidence="12">Homodimer. Can also form heterodimers with TPST1.</text>
</comment>
<evidence type="ECO:0000256" key="10">
    <source>
        <dbReference type="ARBA" id="ARBA00023157"/>
    </source>
</evidence>
<dbReference type="PANTHER" id="PTHR12788">
    <property type="entry name" value="PROTEIN-TYROSINE SULFOTRANSFERASE 2"/>
    <property type="match status" value="1"/>
</dbReference>
<evidence type="ECO:0000256" key="9">
    <source>
        <dbReference type="ARBA" id="ARBA00023136"/>
    </source>
</evidence>
<keyword evidence="11" id="KW-0325">Glycoprotein</keyword>
<evidence type="ECO:0000256" key="14">
    <source>
        <dbReference type="RuleBase" id="RU365018"/>
    </source>
</evidence>
<dbReference type="AlphaFoldDB" id="A0A1A6GF81"/>
<dbReference type="GO" id="GO:0000139">
    <property type="term" value="C:Golgi membrane"/>
    <property type="evidence" value="ECO:0007669"/>
    <property type="project" value="UniProtKB-SubCell"/>
</dbReference>
<sequence length="191" mass="21606">MCQEYKDSSSFAVWLKTTSDITHIVSTYNRKKQHSTLISKSGWEKLHLDEAGVMDEVLDIIMQAFILEVIAKHGKPAHVLCNKDPFTPRSSIYLAHLFPNSKFLMVNDSWASVHSMITCKVTIAGFDLSSYPDCFIKWNRRSSDTVLHHEDLIGKPGGISLSKIKQSMDQVIKLVDLEALYKWTGHIPGDL</sequence>
<keyword evidence="10" id="KW-1015">Disulfide bond</keyword>
<comment type="catalytic activity">
    <reaction evidence="13 14">
        <text>L-tyrosyl-[protein] + 3'-phosphoadenylyl sulfate = O-sulfo-L-tyrosine-[protein] + adenosine 3',5'-bisphosphate + H(+)</text>
        <dbReference type="Rhea" id="RHEA:16801"/>
        <dbReference type="Rhea" id="RHEA-COMP:10136"/>
        <dbReference type="Rhea" id="RHEA-COMP:11688"/>
        <dbReference type="ChEBI" id="CHEBI:15378"/>
        <dbReference type="ChEBI" id="CHEBI:46858"/>
        <dbReference type="ChEBI" id="CHEBI:58339"/>
        <dbReference type="ChEBI" id="CHEBI:58343"/>
        <dbReference type="ChEBI" id="CHEBI:65286"/>
        <dbReference type="EC" id="2.8.2.20"/>
    </reaction>
</comment>
<comment type="function">
    <text evidence="1 14">Catalyzes the O-sulfation of tyrosine residues within acidic motifs of polypeptides, using 3'-phosphoadenylyl sulfate (PAPS) as cosubstrate.</text>
</comment>
<dbReference type="STRING" id="56216.A0A1A6GF81"/>
<gene>
    <name evidence="15" type="ORF">A6R68_07035</name>
</gene>
<dbReference type="Gene3D" id="3.40.50.300">
    <property type="entry name" value="P-loop containing nucleotide triphosphate hydrolases"/>
    <property type="match status" value="1"/>
</dbReference>
<comment type="similarity">
    <text evidence="3 14">Belongs to the protein sulfotransferase family.</text>
</comment>
<keyword evidence="8" id="KW-0333">Golgi apparatus</keyword>
<evidence type="ECO:0000313" key="15">
    <source>
        <dbReference type="EMBL" id="OBS64425.1"/>
    </source>
</evidence>
<evidence type="ECO:0000256" key="3">
    <source>
        <dbReference type="ARBA" id="ARBA00009988"/>
    </source>
</evidence>
<evidence type="ECO:0000256" key="8">
    <source>
        <dbReference type="ARBA" id="ARBA00023034"/>
    </source>
</evidence>
<dbReference type="Proteomes" id="UP000092124">
    <property type="component" value="Unassembled WGS sequence"/>
</dbReference>
<evidence type="ECO:0000256" key="4">
    <source>
        <dbReference type="ARBA" id="ARBA00022679"/>
    </source>
</evidence>
<dbReference type="Pfam" id="PF13469">
    <property type="entry name" value="Sulfotransfer_3"/>
    <property type="match status" value="1"/>
</dbReference>